<dbReference type="AlphaFoldDB" id="A0A2P2J9D1"/>
<evidence type="ECO:0000313" key="1">
    <source>
        <dbReference type="EMBL" id="MBW90084.1"/>
    </source>
</evidence>
<sequence>MWNNWFFFMDVDGDSSRILPIQPLNFGCHLFSQFNSLADSSMRQSRFLHIPGSVAFQEALGCMSKFAGAFLFWFSSPSSSNLSRQITGNLNPRLKSCKYPTQVWRRAFTGKNLSEFPFGSISKGQFCLPLAFAKISSFMMRILCREAERFRSFPVISLAAAIVPPFDNLCSKIPAVQLENGEVQMHRSIDQGPCEVEHHGHSGLSYHDLKWTRHAVEPRTGIEFPTILDNILIGGNKSHLASEVCIRKLHDVVLWCLVFDLQH</sequence>
<dbReference type="PANTHER" id="PTHR47284:SF3">
    <property type="entry name" value="FATTY-ACID-BINDING PROTEIN 2"/>
    <property type="match status" value="1"/>
</dbReference>
<dbReference type="EMBL" id="GGEC01009601">
    <property type="protein sequence ID" value="MBW90084.1"/>
    <property type="molecule type" value="Transcribed_RNA"/>
</dbReference>
<name>A0A2P2J9D1_RHIMU</name>
<protein>
    <submittedName>
        <fullName evidence="1">Uncharacterized protein</fullName>
    </submittedName>
</protein>
<dbReference type="GO" id="GO:0009570">
    <property type="term" value="C:chloroplast stroma"/>
    <property type="evidence" value="ECO:0007669"/>
    <property type="project" value="TreeGrafter"/>
</dbReference>
<dbReference type="GO" id="GO:0005504">
    <property type="term" value="F:fatty acid binding"/>
    <property type="evidence" value="ECO:0007669"/>
    <property type="project" value="TreeGrafter"/>
</dbReference>
<organism evidence="1">
    <name type="scientific">Rhizophora mucronata</name>
    <name type="common">Asiatic mangrove</name>
    <dbReference type="NCBI Taxonomy" id="61149"/>
    <lineage>
        <taxon>Eukaryota</taxon>
        <taxon>Viridiplantae</taxon>
        <taxon>Streptophyta</taxon>
        <taxon>Embryophyta</taxon>
        <taxon>Tracheophyta</taxon>
        <taxon>Spermatophyta</taxon>
        <taxon>Magnoliopsida</taxon>
        <taxon>eudicotyledons</taxon>
        <taxon>Gunneridae</taxon>
        <taxon>Pentapetalae</taxon>
        <taxon>rosids</taxon>
        <taxon>fabids</taxon>
        <taxon>Malpighiales</taxon>
        <taxon>Rhizophoraceae</taxon>
        <taxon>Rhizophora</taxon>
    </lineage>
</organism>
<dbReference type="PANTHER" id="PTHR47284">
    <property type="entry name" value="FATTY-ACID-BINDING PROTEIN 2"/>
    <property type="match status" value="1"/>
</dbReference>
<accession>A0A2P2J9D1</accession>
<proteinExistence type="predicted"/>
<reference evidence="1" key="1">
    <citation type="submission" date="2018-02" db="EMBL/GenBank/DDBJ databases">
        <title>Rhizophora mucronata_Transcriptome.</title>
        <authorList>
            <person name="Meera S.P."/>
            <person name="Sreeshan A."/>
            <person name="Augustine A."/>
        </authorList>
    </citation>
    <scope>NUCLEOTIDE SEQUENCE</scope>
    <source>
        <tissue evidence="1">Leaf</tissue>
    </source>
</reference>